<dbReference type="InterPro" id="IPR018060">
    <property type="entry name" value="HTH_AraC"/>
</dbReference>
<dbReference type="InterPro" id="IPR020449">
    <property type="entry name" value="Tscrpt_reg_AraC-type_HTH"/>
</dbReference>
<name>A0ABT4VMG7_9HYPH</name>
<sequence length="339" mass="38430">MSANRLVTDLEEHQSDVGKKHCSSSLWKALHAVYNAHTSEDETVRSSILKVRTLDNLIFLDLRLSGQSLRHESKHAKDADFLILQIFKSGRATGVLGDQSWEINSGEIHILDFSRELYSTATHAEMVSVIIPHDAIGYNPDKHPPHIHLSGKPSIAQFILSTVLSLVMQLSDVSAKDERSFSQGFCNLIRCALLTESATLSVNQNYRKERRQRMQTYISQHLSDPELDAEHLCKTFHVSRPTIYRDFAEAGGVAKFITQRRLERAYYRLTSSGSSPIRVSNVAFELGFMDPGYFSRIFRRRFGISPKEAASSNSDFRQNSVTFEELCEHKEHLRRSGTS</sequence>
<dbReference type="PRINTS" id="PR00032">
    <property type="entry name" value="HTHARAC"/>
</dbReference>
<dbReference type="SMART" id="SM00342">
    <property type="entry name" value="HTH_ARAC"/>
    <property type="match status" value="1"/>
</dbReference>
<evidence type="ECO:0000313" key="5">
    <source>
        <dbReference type="EMBL" id="MDA4845893.1"/>
    </source>
</evidence>
<dbReference type="RefSeq" id="WP_271089596.1">
    <property type="nucleotide sequence ID" value="NZ_JAPJZH010000006.1"/>
</dbReference>
<dbReference type="SUPFAM" id="SSF46689">
    <property type="entry name" value="Homeodomain-like"/>
    <property type="match status" value="1"/>
</dbReference>
<keyword evidence="1" id="KW-0805">Transcription regulation</keyword>
<proteinExistence type="predicted"/>
<evidence type="ECO:0000256" key="2">
    <source>
        <dbReference type="ARBA" id="ARBA00023125"/>
    </source>
</evidence>
<evidence type="ECO:0000313" key="6">
    <source>
        <dbReference type="Proteomes" id="UP001148313"/>
    </source>
</evidence>
<dbReference type="EMBL" id="JAPJZH010000006">
    <property type="protein sequence ID" value="MDA4845893.1"/>
    <property type="molecule type" value="Genomic_DNA"/>
</dbReference>
<evidence type="ECO:0000256" key="3">
    <source>
        <dbReference type="ARBA" id="ARBA00023163"/>
    </source>
</evidence>
<reference evidence="5" key="1">
    <citation type="submission" date="2022-11" db="EMBL/GenBank/DDBJ databases">
        <title>Hoeflea poritis sp. nov., isolated from scleractinian coral Porites lutea.</title>
        <authorList>
            <person name="Zhang G."/>
            <person name="Wei Q."/>
            <person name="Cai L."/>
        </authorList>
    </citation>
    <scope>NUCLEOTIDE SEQUENCE</scope>
    <source>
        <strain evidence="5">E7-10</strain>
    </source>
</reference>
<dbReference type="InterPro" id="IPR009057">
    <property type="entry name" value="Homeodomain-like_sf"/>
</dbReference>
<feature type="domain" description="HTH araC/xylS-type" evidence="4">
    <location>
        <begin position="212"/>
        <end position="312"/>
    </location>
</feature>
<keyword evidence="2" id="KW-0238">DNA-binding</keyword>
<dbReference type="Pfam" id="PF12833">
    <property type="entry name" value="HTH_18"/>
    <property type="match status" value="1"/>
</dbReference>
<dbReference type="PROSITE" id="PS01124">
    <property type="entry name" value="HTH_ARAC_FAMILY_2"/>
    <property type="match status" value="1"/>
</dbReference>
<gene>
    <name evidence="5" type="ORF">OOZ53_11070</name>
</gene>
<dbReference type="Gene3D" id="1.10.10.60">
    <property type="entry name" value="Homeodomain-like"/>
    <property type="match status" value="1"/>
</dbReference>
<dbReference type="InterPro" id="IPR050204">
    <property type="entry name" value="AraC_XylS_family_regulators"/>
</dbReference>
<dbReference type="PANTHER" id="PTHR46796:SF6">
    <property type="entry name" value="ARAC SUBFAMILY"/>
    <property type="match status" value="1"/>
</dbReference>
<comment type="caution">
    <text evidence="5">The sequence shown here is derived from an EMBL/GenBank/DDBJ whole genome shotgun (WGS) entry which is preliminary data.</text>
</comment>
<dbReference type="Proteomes" id="UP001148313">
    <property type="component" value="Unassembled WGS sequence"/>
</dbReference>
<keyword evidence="6" id="KW-1185">Reference proteome</keyword>
<evidence type="ECO:0000256" key="1">
    <source>
        <dbReference type="ARBA" id="ARBA00023015"/>
    </source>
</evidence>
<accession>A0ABT4VMG7</accession>
<evidence type="ECO:0000259" key="4">
    <source>
        <dbReference type="PROSITE" id="PS01124"/>
    </source>
</evidence>
<dbReference type="PANTHER" id="PTHR46796">
    <property type="entry name" value="HTH-TYPE TRANSCRIPTIONAL ACTIVATOR RHAS-RELATED"/>
    <property type="match status" value="1"/>
</dbReference>
<protein>
    <submittedName>
        <fullName evidence="5">Helix-turn-helix domain-containing protein</fullName>
    </submittedName>
</protein>
<keyword evidence="3" id="KW-0804">Transcription</keyword>
<organism evidence="5 6">
    <name type="scientific">Hoeflea poritis</name>
    <dbReference type="NCBI Taxonomy" id="2993659"/>
    <lineage>
        <taxon>Bacteria</taxon>
        <taxon>Pseudomonadati</taxon>
        <taxon>Pseudomonadota</taxon>
        <taxon>Alphaproteobacteria</taxon>
        <taxon>Hyphomicrobiales</taxon>
        <taxon>Rhizobiaceae</taxon>
        <taxon>Hoeflea</taxon>
    </lineage>
</organism>